<keyword evidence="1" id="KW-0472">Membrane</keyword>
<feature type="region of interest" description="Disordered" evidence="2">
    <location>
        <begin position="592"/>
        <end position="636"/>
    </location>
</feature>
<organism evidence="3 4">
    <name type="scientific">Glarea lozoyensis (strain ATCC 20868 / MF5171)</name>
    <dbReference type="NCBI Taxonomy" id="1116229"/>
    <lineage>
        <taxon>Eukaryota</taxon>
        <taxon>Fungi</taxon>
        <taxon>Dikarya</taxon>
        <taxon>Ascomycota</taxon>
        <taxon>Pezizomycotina</taxon>
        <taxon>Leotiomycetes</taxon>
        <taxon>Helotiales</taxon>
        <taxon>Helotiaceae</taxon>
        <taxon>Glarea</taxon>
    </lineage>
</organism>
<dbReference type="RefSeq" id="XP_008088775.1">
    <property type="nucleotide sequence ID" value="XM_008090584.1"/>
</dbReference>
<dbReference type="Proteomes" id="UP000016922">
    <property type="component" value="Unassembled WGS sequence"/>
</dbReference>
<dbReference type="SUPFAM" id="SSF56300">
    <property type="entry name" value="Metallo-dependent phosphatases"/>
    <property type="match status" value="1"/>
</dbReference>
<evidence type="ECO:0000313" key="4">
    <source>
        <dbReference type="Proteomes" id="UP000016922"/>
    </source>
</evidence>
<gene>
    <name evidence="3" type="ORF">GLAREA_08540</name>
</gene>
<dbReference type="STRING" id="1116229.S3CDU0"/>
<dbReference type="OrthoDB" id="9984693at2759"/>
<dbReference type="Gene3D" id="3.60.21.10">
    <property type="match status" value="1"/>
</dbReference>
<dbReference type="PANTHER" id="PTHR13315">
    <property type="entry name" value="METALLO PHOSPHOESTERASE RELATED"/>
    <property type="match status" value="1"/>
</dbReference>
<dbReference type="eggNOG" id="KOG3662">
    <property type="taxonomic scope" value="Eukaryota"/>
</dbReference>
<reference evidence="3 4" key="1">
    <citation type="journal article" date="2013" name="BMC Genomics">
        <title>Genomics-driven discovery of the pneumocandin biosynthetic gene cluster in the fungus Glarea lozoyensis.</title>
        <authorList>
            <person name="Chen L."/>
            <person name="Yue Q."/>
            <person name="Zhang X."/>
            <person name="Xiang M."/>
            <person name="Wang C."/>
            <person name="Li S."/>
            <person name="Che Y."/>
            <person name="Ortiz-Lopez F.J."/>
            <person name="Bills G.F."/>
            <person name="Liu X."/>
            <person name="An Z."/>
        </authorList>
    </citation>
    <scope>NUCLEOTIDE SEQUENCE [LARGE SCALE GENOMIC DNA]</scope>
    <source>
        <strain evidence="4">ATCC 20868 / MF5171</strain>
    </source>
</reference>
<proteinExistence type="predicted"/>
<feature type="compositionally biased region" description="Pro residues" evidence="2">
    <location>
        <begin position="624"/>
        <end position="636"/>
    </location>
</feature>
<dbReference type="HOGENOM" id="CLU_021690_0_0_1"/>
<dbReference type="GO" id="GO:0005783">
    <property type="term" value="C:endoplasmic reticulum"/>
    <property type="evidence" value="ECO:0007669"/>
    <property type="project" value="TreeGrafter"/>
</dbReference>
<dbReference type="AlphaFoldDB" id="S3CDU0"/>
<keyword evidence="4" id="KW-1185">Reference proteome</keyword>
<dbReference type="GO" id="GO:0006506">
    <property type="term" value="P:GPI anchor biosynthetic process"/>
    <property type="evidence" value="ECO:0007669"/>
    <property type="project" value="InterPro"/>
</dbReference>
<protein>
    <submittedName>
        <fullName evidence="3">Metallo-dependent phosphatase</fullName>
    </submittedName>
</protein>
<dbReference type="OMA" id="GLKEQNH"/>
<dbReference type="PANTHER" id="PTHR13315:SF1">
    <property type="entry name" value="PROTEIN TED1"/>
    <property type="match status" value="1"/>
</dbReference>
<name>S3CDU0_GLAL2</name>
<dbReference type="GeneID" id="19467588"/>
<evidence type="ECO:0000256" key="1">
    <source>
        <dbReference type="ARBA" id="ARBA00023136"/>
    </source>
</evidence>
<accession>S3CDU0</accession>
<evidence type="ECO:0000256" key="2">
    <source>
        <dbReference type="SAM" id="MobiDB-lite"/>
    </source>
</evidence>
<dbReference type="KEGG" id="glz:GLAREA_08540"/>
<dbReference type="EMBL" id="KE145373">
    <property type="protein sequence ID" value="EPE24687.1"/>
    <property type="molecule type" value="Genomic_DNA"/>
</dbReference>
<dbReference type="GO" id="GO:0016020">
    <property type="term" value="C:membrane"/>
    <property type="evidence" value="ECO:0007669"/>
    <property type="project" value="GOC"/>
</dbReference>
<sequence length="636" mass="71922">MYFAHVLRTALLALVPVSVLLTTYLYYYPFFHLCAFPAPDNGGPSAYRNTLRKHSPFSEHVSSAVAPFRLLALGDPQLEGESPYFDPDAPTFPNLNKFWRDAFQLDGARDSPLQRLRHSLHDLVDFYLEDIPDFLELYRKRLDHIGNDYYLGHIYTTLHWWTDPTHVTTLGDLVGSQWIANDEFESRGWRYWNRVFRGGERVPDELTSQPSEDFDAYMILGDDAERWKHRIINVAGNHDVGYAGDLSQERMDRFDRVFGKPNYELRFQLPINRTWDIADATDEAEEKFPIPEIRIIVLNDMNLDTPASSKELQTETYQFLNQAITHSRDVSRPAHFTLLLTHIPMHKKDGICVDGPFFDFFGSDFSFGVKEQNHLSAPASKGFTEGIFGMNADTSVPGQGLGRGGLILTGHDHEGCDTYHYINQTAPPQQEWEAMRWKDAVAARIDEQPGIPGLREITVRSMMGSYAGNAGLLSLWFDEETWDWKFEFTTCGLGTQHIWWLVHILDLVTLGVALVYVAVVAVELYLPPAPEKPAPIMEQINTGRRRLTISGTMSPIGLTSPYSPLSGTPFSPIDTSVPSLRDPLLGRLHRSHTLATPQGMGKMRKQRSRSTLGGVPEVNSRPTTPTPPGMEPFPDL</sequence>
<dbReference type="InterPro" id="IPR033308">
    <property type="entry name" value="PGAP5/Cdc1/Ted1"/>
</dbReference>
<dbReference type="InterPro" id="IPR029052">
    <property type="entry name" value="Metallo-depent_PP-like"/>
</dbReference>
<evidence type="ECO:0000313" key="3">
    <source>
        <dbReference type="EMBL" id="EPE24687.1"/>
    </source>
</evidence>